<keyword evidence="30 63" id="KW-0378">Hydrolase</keyword>
<evidence type="ECO:0000259" key="66">
    <source>
        <dbReference type="PROSITE" id="PS51874"/>
    </source>
</evidence>
<evidence type="ECO:0000256" key="4">
    <source>
        <dbReference type="ARBA" id="ARBA00004328"/>
    </source>
</evidence>
<comment type="function">
    <text evidence="63">Protein 2B: Plays an essential role in the virus replication cycle by acting as a viroporin. Creates a pore in the host reticulum endoplasmic and as a consequence releases Ca2+ in the cytoplasm of infected cell. In turn, high levels of cytoplasmic calcium may trigger membrane trafficking and transport of viral ER-associated proteins to viroplasms, sites of viral genome replication.</text>
</comment>
<dbReference type="GO" id="GO:0017111">
    <property type="term" value="F:ribonucleoside triphosphate phosphatase activity"/>
    <property type="evidence" value="ECO:0007669"/>
    <property type="project" value="UniProtKB-EC"/>
</dbReference>
<keyword evidence="15 63" id="KW-1192">Host mRNA suppression by virus</keyword>
<evidence type="ECO:0000256" key="42">
    <source>
        <dbReference type="ARBA" id="ARBA00022890"/>
    </source>
</evidence>
<comment type="cofactor">
    <cofactor evidence="1">
        <name>Mg(2+)</name>
        <dbReference type="ChEBI" id="CHEBI:18420"/>
    </cofactor>
</comment>
<evidence type="ECO:0000256" key="47">
    <source>
        <dbReference type="ARBA" id="ARBA00023065"/>
    </source>
</evidence>
<keyword evidence="45 63" id="KW-1182">Viral ion channel</keyword>
<keyword evidence="28 63" id="KW-0547">Nucleotide-binding</keyword>
<comment type="similarity">
    <text evidence="5 63">Belongs to the picornaviruses polyprotein family.</text>
</comment>
<keyword evidence="35" id="KW-0068">Autocatalytic cleavage</keyword>
<keyword evidence="36" id="KW-0862">Zinc</keyword>
<keyword evidence="56 63" id="KW-0407">Ion channel</keyword>
<dbReference type="GO" id="GO:0042025">
    <property type="term" value="C:host cell nucleus"/>
    <property type="evidence" value="ECO:0007669"/>
    <property type="project" value="UniProtKB-SubCell"/>
</dbReference>
<evidence type="ECO:0000256" key="40">
    <source>
        <dbReference type="ARBA" id="ARBA00022870"/>
    </source>
</evidence>
<evidence type="ECO:0000256" key="18">
    <source>
        <dbReference type="ARBA" id="ARBA00022581"/>
    </source>
</evidence>
<comment type="function">
    <text evidence="63">Capsid protein VP4: Lies on the inner surface of the capsid shell. After binding to the host receptor, the capsid undergoes conformational changes. Capsid protein VP4 is released, Capsid protein VP1 N-terminus is externalized, and together, they shape a pore in the host membrane through which the viral genome is translocated into the host cell cytoplasm.</text>
</comment>
<keyword evidence="11 63" id="KW-0696">RNA-directed RNA polymerase</keyword>
<comment type="function">
    <text evidence="62">Acts as a primer for viral RNA replication and remains covalently bound to viral genomic RNA. VPg is uridylylated prior to priming replication into VPg-pUpU. The oriI viral genomic sequence may act as a template for this. The VPg-pUpU is then used as primer on the genomic RNA poly(A) by the RNA-dependent RNA polymerase to replicate the viral genome. During genome replication, the VPg-RNA linkage is removed by the host TDP2, thereby accelerating replication. During the late stage of the replication cycle, host TDP2 is excluded from sites of viral RNA synthesis and encapsidation, allowing for the generation of progeny virions.</text>
</comment>
<keyword evidence="47 63" id="KW-0406">Ion transport</keyword>
<feature type="domain" description="RdRp catalytic" evidence="64">
    <location>
        <begin position="1922"/>
        <end position="2035"/>
    </location>
</feature>
<dbReference type="GO" id="GO:0034220">
    <property type="term" value="P:monoatomic ion transmembrane transport"/>
    <property type="evidence" value="ECO:0007669"/>
    <property type="project" value="UniProtKB-KW"/>
</dbReference>
<dbReference type="Gene3D" id="2.40.10.10">
    <property type="entry name" value="Trypsin-like serine proteases"/>
    <property type="match status" value="4"/>
</dbReference>
<dbReference type="Gene3D" id="3.30.70.270">
    <property type="match status" value="1"/>
</dbReference>
<keyword evidence="44 63" id="KW-1190">Host gene expression shutoff by virus</keyword>
<dbReference type="SMART" id="SM00382">
    <property type="entry name" value="AAA"/>
    <property type="match status" value="1"/>
</dbReference>
<comment type="function">
    <text evidence="63">Protein 3CD: Involved in the viral replication complex and viral polypeptide maturation. It exhibits protease activity with a specificity and catalytic efficiency that is different from protease 3C. Protein 3CD lacks polymerase activity. Protein 3CD binds to the 5'UTR of the viral genome.</text>
</comment>
<evidence type="ECO:0000256" key="1">
    <source>
        <dbReference type="ARBA" id="ARBA00001946"/>
    </source>
</evidence>
<dbReference type="InterPro" id="IPR007094">
    <property type="entry name" value="RNA-dir_pol_PSvirus"/>
</dbReference>
<dbReference type="InterPro" id="IPR043502">
    <property type="entry name" value="DNA/RNA_pol_sf"/>
</dbReference>
<dbReference type="GO" id="GO:0039618">
    <property type="term" value="C:T=pseudo3 icosahedral viral capsid"/>
    <property type="evidence" value="ECO:0007669"/>
    <property type="project" value="UniProtKB-KW"/>
</dbReference>
<keyword evidence="43 63" id="KW-0693">Viral RNA replication</keyword>
<dbReference type="InterPro" id="IPR003593">
    <property type="entry name" value="AAA+_ATPase"/>
</dbReference>
<evidence type="ECO:0000256" key="56">
    <source>
        <dbReference type="ARBA" id="ARBA00023303"/>
    </source>
</evidence>
<comment type="subunit">
    <text evidence="60">Homohexamer; forms a hexameric ring structure with 6-fold symmetry characteristic of AAA+ ATPases. Interacts (via N-terminus) with host RTN3 (via reticulon domain); this interaction is important for viral replication. Interacts with capsid protein VP3; this interaction may be important for virion morphogenesis.</text>
</comment>
<dbReference type="Pfam" id="PF00073">
    <property type="entry name" value="Rhv"/>
    <property type="match status" value="2"/>
</dbReference>
<dbReference type="InterPro" id="IPR029053">
    <property type="entry name" value="Viral_coat"/>
</dbReference>
<dbReference type="SUPFAM" id="SSF50494">
    <property type="entry name" value="Trypsin-like serine proteases"/>
    <property type="match status" value="2"/>
</dbReference>
<keyword evidence="50 63" id="KW-1035">Host cytoplasm</keyword>
<dbReference type="GO" id="GO:0015267">
    <property type="term" value="F:channel activity"/>
    <property type="evidence" value="ECO:0007669"/>
    <property type="project" value="UniProtKB-KW"/>
</dbReference>
<dbReference type="InterPro" id="IPR044067">
    <property type="entry name" value="PCV_3C_PRO"/>
</dbReference>
<evidence type="ECO:0000256" key="52">
    <source>
        <dbReference type="ARBA" id="ARBA00023255"/>
    </source>
</evidence>
<feature type="domain" description="SF3 helicase" evidence="65">
    <location>
        <begin position="1188"/>
        <end position="1348"/>
    </location>
</feature>
<dbReference type="PROSITE" id="PS51218">
    <property type="entry name" value="SF3_HELICASE_2"/>
    <property type="match status" value="1"/>
</dbReference>
<dbReference type="PROSITE" id="PS51874">
    <property type="entry name" value="PCV_3C_PRO"/>
    <property type="match status" value="1"/>
</dbReference>
<dbReference type="Pfam" id="PF00910">
    <property type="entry name" value="RNA_helicase"/>
    <property type="match status" value="1"/>
</dbReference>
<comment type="function">
    <text evidence="63">Capsid protein VP1: Forms an icosahedral capsid of pseudo T=3 symmetry with capsid proteins VP2 and VP3. The capsid is 300 Angstroms in diameter, composed of 60 copies of each capsid protein and enclosing the viral positive strand RNA genome. Capsid protein VP1 mainly forms the vertices of the capsid. Capsid protein VP1 interacts with host cell receptor to provide virion attachment to target host cells. This attachment induces virion internalization. Tyrosine kinases are probably involved in the entry process. After binding to its receptor, the capsid undergoes conformational changes. Capsid protein VP1 N-terminus (that contains an amphipathic alpha-helix) and capsid protein VP4 are externalized. Together, they shape a pore in the host membrane through which viral genome is translocated to host cell cytoplasm. After genome has been released, the channel shrinks.</text>
</comment>
<evidence type="ECO:0000256" key="31">
    <source>
        <dbReference type="ARBA" id="ARBA00022804"/>
    </source>
</evidence>
<evidence type="ECO:0000256" key="7">
    <source>
        <dbReference type="ARBA" id="ARBA00011474"/>
    </source>
</evidence>
<evidence type="ECO:0000256" key="43">
    <source>
        <dbReference type="ARBA" id="ARBA00022953"/>
    </source>
</evidence>
<comment type="subunit">
    <text evidence="7">Interacts with capsid protein VP1 and capsid protein VP3 to form heterotrimeric protomers.</text>
</comment>
<comment type="subunit">
    <text evidence="63">Capsid protein VP1: Interacts with capsid protein VP0, and capsid protein VP3 to form heterotrimeric protomers. Five protomers subsequently associate to form pentamers which serve as building blocks for the capsid. Interacts with capsid protein VP2, capsid protein VP3 and capsid protein VP4 following cleavage of capsid protein VP0.</text>
</comment>
<dbReference type="GO" id="GO:0075509">
    <property type="term" value="P:endocytosis involved in viral entry into host cell"/>
    <property type="evidence" value="ECO:0007669"/>
    <property type="project" value="UniProtKB-KW"/>
</dbReference>
<evidence type="ECO:0000256" key="22">
    <source>
        <dbReference type="ARBA" id="ARBA00022679"/>
    </source>
</evidence>
<keyword evidence="29" id="KW-0863">Zinc-finger</keyword>
<dbReference type="InterPro" id="IPR002527">
    <property type="entry name" value="Pico_P2B"/>
</dbReference>
<dbReference type="InterPro" id="IPR000605">
    <property type="entry name" value="Helicase_SF3_ssDNA/RNA_vir"/>
</dbReference>
<comment type="catalytic activity">
    <reaction evidence="57 63">
        <text>Selective cleavage of Tyr-|-Gly bond in the picornavirus polyprotein.</text>
        <dbReference type="EC" id="3.4.22.29"/>
    </reaction>
</comment>
<dbReference type="GO" id="GO:0006351">
    <property type="term" value="P:DNA-templated transcription"/>
    <property type="evidence" value="ECO:0007669"/>
    <property type="project" value="InterPro"/>
</dbReference>
<dbReference type="GO" id="GO:0039522">
    <property type="term" value="P:symbiont-mediated suppression of host mRNA export from nucleus"/>
    <property type="evidence" value="ECO:0007669"/>
    <property type="project" value="UniProtKB-KW"/>
</dbReference>
<name>A0A8E5KHG4_9ENTO</name>
<keyword evidence="34 63" id="KW-1193">Eukaryotic host translation shutoff by virus</keyword>
<evidence type="ECO:0000256" key="32">
    <source>
        <dbReference type="ARBA" id="ARBA00022806"/>
    </source>
</evidence>
<evidence type="ECO:0000256" key="9">
    <source>
        <dbReference type="ARBA" id="ARBA00022448"/>
    </source>
</evidence>
<evidence type="ECO:0000259" key="64">
    <source>
        <dbReference type="PROSITE" id="PS50507"/>
    </source>
</evidence>
<keyword evidence="17" id="KW-1048">Host nucleus</keyword>
<evidence type="ECO:0000256" key="14">
    <source>
        <dbReference type="ARBA" id="ARBA00022553"/>
    </source>
</evidence>
<evidence type="ECO:0000256" key="38">
    <source>
        <dbReference type="ARBA" id="ARBA00022842"/>
    </source>
</evidence>
<comment type="function">
    <text evidence="63">Capsid protein VP0: Component of immature procapsids, which is cleaved into capsid proteins VP4 and VP2 after maturation. Allows the capsid to remain inactive before the maturation step.</text>
</comment>
<evidence type="ECO:0000256" key="37">
    <source>
        <dbReference type="ARBA" id="ARBA00022840"/>
    </source>
</evidence>
<evidence type="ECO:0000256" key="10">
    <source>
        <dbReference type="ARBA" id="ARBA00022482"/>
    </source>
</evidence>
<dbReference type="CDD" id="cd00205">
    <property type="entry name" value="rhv_like"/>
    <property type="match status" value="3"/>
</dbReference>
<proteinExistence type="inferred from homology"/>
<evidence type="ECO:0000256" key="6">
    <source>
        <dbReference type="ARBA" id="ARBA00011124"/>
    </source>
</evidence>
<dbReference type="InterPro" id="IPR043504">
    <property type="entry name" value="Peptidase_S1_PA_chymotrypsin"/>
</dbReference>
<keyword evidence="32 63" id="KW-0347">Helicase</keyword>
<dbReference type="GO" id="GO:0039520">
    <property type="term" value="P:symbiont-mediated activation of host autophagy"/>
    <property type="evidence" value="ECO:0007669"/>
    <property type="project" value="UniProtKB-KW"/>
</dbReference>
<dbReference type="InterPro" id="IPR033703">
    <property type="entry name" value="Rhv-like"/>
</dbReference>
<dbReference type="Pfam" id="PF01552">
    <property type="entry name" value="Pico_P2B"/>
    <property type="match status" value="1"/>
</dbReference>
<keyword evidence="38" id="KW-0460">Magnesium</keyword>
<comment type="function">
    <text evidence="63">Viral protein genome-linked: acts as a primer for viral RNA replication and remains covalently bound to viral genomic RNA. VPg is uridylylated prior to priming replication into VPg-pUpU. The oriI viral genomic sequence may act as a template for this. The VPg-pUpU is then used as primer on the genomic RNA poly(A) by the RNA-dependent RNA polymerase to replicate the viral genome.</text>
</comment>
<comment type="subcellular location">
    <subcellularLocation>
        <location evidence="3">Host cytoplasmic vesicle membrane</location>
        <topology evidence="3">Peripheral membrane protein</topology>
        <orientation evidence="3">Cytoplasmic side</orientation>
    </subcellularLocation>
    <subcellularLocation>
        <location evidence="2">Host nucleus</location>
    </subcellularLocation>
    <subcellularLocation>
        <location evidence="4">Virion</location>
    </subcellularLocation>
</comment>
<comment type="function">
    <text evidence="63">RNA-directed RNA polymerase: Replicates the viral genomic RNA on the surface of intracellular membranes. May form linear arrays of subunits that propagate along a strong head-to-tail interaction called interface-I. Covalently attaches UMP to a tyrosine of VPg, which is used to prime RNA synthesis. The positive stranded RNA genome is first replicated at virus induced membranous vesicles, creating a dsRNA genomic replication form. This dsRNA is then used as template to synthesize positive stranded RNA genomes. ss(+)RNA genomes are either translated, replicated or encapsidated.</text>
</comment>
<evidence type="ECO:0000256" key="13">
    <source>
        <dbReference type="ARBA" id="ARBA00022520"/>
    </source>
</evidence>
<dbReference type="InterPro" id="IPR001205">
    <property type="entry name" value="RNA-dir_pol_C"/>
</dbReference>
<comment type="function">
    <text evidence="63">Protein 3AB: Localizes the viral replication complex to the surface of membranous vesicles. Together with protein 3CD binds the Cis-Active RNA Element (CRE) which is involved in RNA synthesis initiation. Acts as a cofactor to stimulate the activity of 3D polymerase, maybe through a nucleid acid chaperone activity.</text>
</comment>
<keyword evidence="25 63" id="KW-0519">Myristate</keyword>
<evidence type="ECO:0000256" key="30">
    <source>
        <dbReference type="ARBA" id="ARBA00022801"/>
    </source>
</evidence>
<evidence type="ECO:0000256" key="27">
    <source>
        <dbReference type="ARBA" id="ARBA00022737"/>
    </source>
</evidence>
<comment type="function">
    <text evidence="63">Protein 2C: Induces and associates with structural rearrangements of intracellular membranes. Displays RNA-binding, nucleotide binding and NTPase activities. May play a role in virion morphogenesis and viral RNA encapsidation by interacting with the capsid protein VP3.</text>
</comment>
<comment type="function">
    <text evidence="63">Capsid protein VP2: Forms an icosahedral capsid of pseudo T=3 symmetry with capsid proteins VP2 and VP3. The capsid is 300 Angstroms in diameter, composed of 60 copies of each capsid protein and enclosing the viral positive strand RNA genome.</text>
</comment>
<dbReference type="GO" id="GO:0003968">
    <property type="term" value="F:RNA-directed RNA polymerase activity"/>
    <property type="evidence" value="ECO:0007669"/>
    <property type="project" value="UniProtKB-KW"/>
</dbReference>
<dbReference type="GO" id="GO:0044162">
    <property type="term" value="C:host cell cytoplasmic vesicle membrane"/>
    <property type="evidence" value="ECO:0007669"/>
    <property type="project" value="UniProtKB-SubCell"/>
</dbReference>
<evidence type="ECO:0000256" key="50">
    <source>
        <dbReference type="ARBA" id="ARBA00023200"/>
    </source>
</evidence>
<evidence type="ECO:0000256" key="5">
    <source>
        <dbReference type="ARBA" id="ARBA00008303"/>
    </source>
</evidence>
<dbReference type="InterPro" id="IPR014838">
    <property type="entry name" value="P3A"/>
</dbReference>
<keyword evidence="18 63" id="KW-0945">Host-virus interaction</keyword>
<evidence type="ECO:0000256" key="51">
    <source>
        <dbReference type="ARBA" id="ARBA00023247"/>
    </source>
</evidence>
<reference evidence="67" key="1">
    <citation type="submission" date="2021-05" db="EMBL/GenBank/DDBJ databases">
        <title>Respiratory virus sequences from UW Virology.</title>
        <authorList>
            <person name="Greninger A.L."/>
            <person name="Xie H."/>
            <person name="Cruz K."/>
            <person name="Phung Q."/>
            <person name="Lin M.J."/>
        </authorList>
    </citation>
    <scope>NUCLEOTIDE SEQUENCE</scope>
    <source>
        <strain evidence="67">RvC12/USA/2021/KNT548</strain>
    </source>
</reference>
<dbReference type="InterPro" id="IPR059138">
    <property type="entry name" value="Pico_VP1"/>
</dbReference>
<evidence type="ECO:0000256" key="28">
    <source>
        <dbReference type="ARBA" id="ARBA00022741"/>
    </source>
</evidence>
<evidence type="ECO:0000256" key="21">
    <source>
        <dbReference type="ARBA" id="ARBA00022670"/>
    </source>
</evidence>
<comment type="catalytic activity">
    <reaction evidence="61 63">
        <text>a ribonucleoside 5'-triphosphate + H2O = a ribonucleoside 5'-diphosphate + phosphate + H(+)</text>
        <dbReference type="Rhea" id="RHEA:23680"/>
        <dbReference type="ChEBI" id="CHEBI:15377"/>
        <dbReference type="ChEBI" id="CHEBI:15378"/>
        <dbReference type="ChEBI" id="CHEBI:43474"/>
        <dbReference type="ChEBI" id="CHEBI:57930"/>
        <dbReference type="ChEBI" id="CHEBI:61557"/>
        <dbReference type="EC" id="3.6.1.15"/>
    </reaction>
</comment>
<evidence type="ECO:0000256" key="17">
    <source>
        <dbReference type="ARBA" id="ARBA00022562"/>
    </source>
</evidence>
<keyword evidence="54 63" id="KW-0449">Lipoprotein</keyword>
<evidence type="ECO:0000256" key="62">
    <source>
        <dbReference type="ARBA" id="ARBA00054285"/>
    </source>
</evidence>
<evidence type="ECO:0000256" key="12">
    <source>
        <dbReference type="ARBA" id="ARBA00022488"/>
    </source>
</evidence>
<dbReference type="EC" id="3.4.22.29" evidence="63"/>
<evidence type="ECO:0000256" key="34">
    <source>
        <dbReference type="ARBA" id="ARBA00022809"/>
    </source>
</evidence>
<keyword evidence="37 63" id="KW-0067">ATP-binding</keyword>
<feature type="domain" description="Peptidase C3" evidence="66">
    <location>
        <begin position="1513"/>
        <end position="1691"/>
    </location>
</feature>
<evidence type="ECO:0000256" key="3">
    <source>
        <dbReference type="ARBA" id="ARBA00004295"/>
    </source>
</evidence>
<keyword evidence="13 63" id="KW-0191">Covalent protein-RNA linkage</keyword>
<comment type="catalytic activity">
    <reaction evidence="63">
        <text>Selective cleavage of Gln-|-Gly bond in the poliovirus polyprotein. In other picornavirus reactions Glu may be substituted for Gln, and Ser or Thr for Gly.</text>
        <dbReference type="EC" id="3.4.22.28"/>
    </reaction>
</comment>
<dbReference type="SUPFAM" id="SSF88633">
    <property type="entry name" value="Positive stranded ssRNA viruses"/>
    <property type="match status" value="2"/>
</dbReference>
<evidence type="ECO:0000256" key="35">
    <source>
        <dbReference type="ARBA" id="ARBA00022813"/>
    </source>
</evidence>
<keyword evidence="41 63" id="KW-0694">RNA-binding</keyword>
<dbReference type="InterPro" id="IPR043128">
    <property type="entry name" value="Rev_trsase/Diguanyl_cyclase"/>
</dbReference>
<dbReference type="GO" id="GO:0005198">
    <property type="term" value="F:structural molecule activity"/>
    <property type="evidence" value="ECO:0007669"/>
    <property type="project" value="InterPro"/>
</dbReference>
<comment type="function">
    <text evidence="58">Localizes the viral replication complex to the surface of membranous vesicles. It inhibits host cell endoplasmic reticulum-to-Golgi apparatus transport and causes the disassembly of the Golgi complex, possibly through GBF1 interaction. This would result in depletion of MHC, trail receptors and IFN receptors at the host cell surface. Plays an essential role in viral RNA replication by recruiting ACBD3 and PI4KB at the viral replication sites, thereby allowing the formation of the rearranged membranous structures where viral replication takes place.</text>
</comment>
<dbReference type="Gene3D" id="2.60.120.20">
    <property type="match status" value="3"/>
</dbReference>
<evidence type="ECO:0000256" key="24">
    <source>
        <dbReference type="ARBA" id="ARBA00022706"/>
    </source>
</evidence>
<keyword evidence="40 63" id="KW-1043">Host membrane</keyword>
<dbReference type="SUPFAM" id="SSF52540">
    <property type="entry name" value="P-loop containing nucleoside triphosphate hydrolases"/>
    <property type="match status" value="1"/>
</dbReference>
<dbReference type="Gene3D" id="4.10.880.10">
    <property type="entry name" value="Poliovirus 3D polymerase Domain 1 (Nucleotidyltransferase)"/>
    <property type="match status" value="2"/>
</dbReference>
<keyword evidence="10 63" id="KW-1113">Inhibition of host RLR pathway by virus</keyword>
<dbReference type="InterPro" id="IPR000199">
    <property type="entry name" value="Peptidase_C3A/C3B_picornavir"/>
</dbReference>
<dbReference type="Proteomes" id="UP001243900">
    <property type="component" value="Segment"/>
</dbReference>
<dbReference type="InterPro" id="IPR000081">
    <property type="entry name" value="Peptidase_C3"/>
</dbReference>
<dbReference type="InterPro" id="IPR009003">
    <property type="entry name" value="Peptidase_S1_PA"/>
</dbReference>
<evidence type="ECO:0000256" key="20">
    <source>
        <dbReference type="ARBA" id="ARBA00022632"/>
    </source>
</evidence>
<evidence type="ECO:0000256" key="2">
    <source>
        <dbReference type="ARBA" id="ARBA00004147"/>
    </source>
</evidence>
<dbReference type="InterPro" id="IPR036203">
    <property type="entry name" value="P3A_soluble_dom"/>
</dbReference>
<comment type="subunit">
    <text evidence="8">Interacts with protein 3CD.</text>
</comment>
<dbReference type="GO" id="GO:0005524">
    <property type="term" value="F:ATP binding"/>
    <property type="evidence" value="ECO:0007669"/>
    <property type="project" value="UniProtKB-KW"/>
</dbReference>
<dbReference type="InterPro" id="IPR003138">
    <property type="entry name" value="Pico_P1A"/>
</dbReference>
<evidence type="ECO:0000256" key="25">
    <source>
        <dbReference type="ARBA" id="ARBA00022707"/>
    </source>
</evidence>
<evidence type="ECO:0000256" key="57">
    <source>
        <dbReference type="ARBA" id="ARBA00024513"/>
    </source>
</evidence>
<evidence type="ECO:0000256" key="49">
    <source>
        <dbReference type="ARBA" id="ARBA00023197"/>
    </source>
</evidence>
<keyword evidence="21 63" id="KW-0645">Protease</keyword>
<comment type="function">
    <text evidence="63">Protease 2A: Cysteine protease that cleaves viral polyprotein and specific host proteins.</text>
</comment>
<evidence type="ECO:0000256" key="26">
    <source>
        <dbReference type="ARBA" id="ARBA00022723"/>
    </source>
</evidence>
<evidence type="ECO:0000256" key="61">
    <source>
        <dbReference type="ARBA" id="ARBA00047631"/>
    </source>
</evidence>
<evidence type="ECO:0000256" key="55">
    <source>
        <dbReference type="ARBA" id="ARBA00023296"/>
    </source>
</evidence>
<keyword evidence="12 63" id="KW-1036">Host cytoplasmic vesicle</keyword>
<evidence type="ECO:0000256" key="19">
    <source>
        <dbReference type="ARBA" id="ARBA00022595"/>
    </source>
</evidence>
<keyword evidence="39 63" id="KW-0946">Virion</keyword>
<dbReference type="GO" id="GO:0004197">
    <property type="term" value="F:cysteine-type endopeptidase activity"/>
    <property type="evidence" value="ECO:0007669"/>
    <property type="project" value="UniProtKB-EC"/>
</dbReference>
<keyword evidence="52 63" id="KW-1172">Pore-mediated penetration of viral genome into host cell</keyword>
<dbReference type="PROSITE" id="PS50507">
    <property type="entry name" value="RDRP_SSRNA_POS"/>
    <property type="match status" value="1"/>
</dbReference>
<dbReference type="InterPro" id="IPR027417">
    <property type="entry name" value="P-loop_NTPase"/>
</dbReference>
<keyword evidence="51 63" id="KW-1262">Eukaryotic host gene expression shutoff by virus</keyword>
<evidence type="ECO:0000256" key="58">
    <source>
        <dbReference type="ARBA" id="ARBA00045482"/>
    </source>
</evidence>
<dbReference type="SUPFAM" id="SSF89043">
    <property type="entry name" value="Soluble domain of poliovirus core protein 3a"/>
    <property type="match status" value="1"/>
</dbReference>
<dbReference type="GO" id="GO:0044694">
    <property type="term" value="P:symbiont genome entry into host cell via pore formation in plasma membrane"/>
    <property type="evidence" value="ECO:0007669"/>
    <property type="project" value="UniProtKB-KW"/>
</dbReference>
<keyword evidence="16 63" id="KW-0167">Capsid protein</keyword>
<keyword evidence="53 63" id="KW-0899">Viral immunoevasion</keyword>
<dbReference type="InterPro" id="IPR014759">
    <property type="entry name" value="Helicase_SF3_ssRNA_vir"/>
</dbReference>
<dbReference type="Pfam" id="PF00947">
    <property type="entry name" value="Pico_P2A"/>
    <property type="match status" value="1"/>
</dbReference>
<keyword evidence="46 63" id="KW-1072">Activation of host autophagy by virus</keyword>
<evidence type="ECO:0000313" key="67">
    <source>
        <dbReference type="EMBL" id="QVG74577.1"/>
    </source>
</evidence>
<evidence type="ECO:0000256" key="16">
    <source>
        <dbReference type="ARBA" id="ARBA00022561"/>
    </source>
</evidence>
<evidence type="ECO:0000256" key="63">
    <source>
        <dbReference type="RuleBase" id="RU364118"/>
    </source>
</evidence>
<dbReference type="Pfam" id="PF02226">
    <property type="entry name" value="Pico_P1A"/>
    <property type="match status" value="1"/>
</dbReference>
<evidence type="ECO:0000256" key="53">
    <source>
        <dbReference type="ARBA" id="ARBA00023280"/>
    </source>
</evidence>
<keyword evidence="55 63" id="KW-1160">Virus entry into host cell</keyword>
<dbReference type="Pfam" id="PF08727">
    <property type="entry name" value="P3A"/>
    <property type="match status" value="1"/>
</dbReference>
<comment type="subunit">
    <text evidence="6">Interacts with RNA-directed RNA polymerase.</text>
</comment>
<evidence type="ECO:0000256" key="41">
    <source>
        <dbReference type="ARBA" id="ARBA00022884"/>
    </source>
</evidence>
<keyword evidence="24 63" id="KW-1143">T=pseudo3 icosahedral capsid protein</keyword>
<evidence type="ECO:0000256" key="36">
    <source>
        <dbReference type="ARBA" id="ARBA00022833"/>
    </source>
</evidence>
<evidence type="ECO:0000256" key="48">
    <source>
        <dbReference type="ARBA" id="ARBA00023136"/>
    </source>
</evidence>
<keyword evidence="26" id="KW-0479">Metal-binding</keyword>
<accession>A0A8E5KHG4</accession>
<keyword evidence="14" id="KW-0597">Phosphoprotein</keyword>
<keyword evidence="49 63" id="KW-1099">Inhibition of host mRNA nuclear export by virus</keyword>
<dbReference type="Gene3D" id="1.20.960.20">
    <property type="match status" value="1"/>
</dbReference>
<comment type="function">
    <text evidence="63">Protease 3C: Major viral protease that mediates proteolytic processing of the polyprotein. Cleaves host EIF5B, contributing to host translation shutoff. Cleaves also host PABPC1, contributing to host translation shutoff.</text>
</comment>
<keyword evidence="27 63" id="KW-0677">Repeat</keyword>
<comment type="subunit">
    <text evidence="59">Homodimer. Interacts with host GBF1. Interacts (via GOLD domain) with host ACBD3 (via GOLD domain); this interaction allows the formation of a viral protein 3A/ACBD3 heterotetramer with a 2:2 stoichiometry, which will stimulate the recruitment of host PI4KB in order to synthesize PI4P at the viral RNA replication sites.</text>
</comment>
<dbReference type="Pfam" id="PF00680">
    <property type="entry name" value="RdRP_1"/>
    <property type="match status" value="1"/>
</dbReference>
<evidence type="ECO:0000256" key="59">
    <source>
        <dbReference type="ARBA" id="ARBA00046425"/>
    </source>
</evidence>
<dbReference type="GO" id="GO:0019062">
    <property type="term" value="P:virion attachment to host cell"/>
    <property type="evidence" value="ECO:0007669"/>
    <property type="project" value="UniProtKB-KW"/>
</dbReference>
<keyword evidence="42 63" id="KW-1164">Virus endocytosis by host</keyword>
<keyword evidence="22 63" id="KW-0808">Transferase</keyword>
<keyword evidence="9 63" id="KW-0813">Transport</keyword>
<evidence type="ECO:0000256" key="39">
    <source>
        <dbReference type="ARBA" id="ARBA00022844"/>
    </source>
</evidence>
<keyword evidence="33" id="KW-0788">Thiol protease</keyword>
<dbReference type="GO" id="GO:0003723">
    <property type="term" value="F:RNA binding"/>
    <property type="evidence" value="ECO:0007669"/>
    <property type="project" value="UniProtKB-KW"/>
</dbReference>
<dbReference type="GO" id="GO:0008270">
    <property type="term" value="F:zinc ion binding"/>
    <property type="evidence" value="ECO:0007669"/>
    <property type="project" value="UniProtKB-KW"/>
</dbReference>
<sequence>MGAQVSRQTTGSHENAISASNGGLIKYFNINYYKDSASSGLAKQDFSQDPSKFTQPLADVLTNPALMSPTVEACGFSDRLKQITIGNSTITTQDALNTVLAYGEWPEYLSDIDATSVDKPTHPETSSDRFYTLASVEWVGTSKGWWWKLPDALKDMGIFGQNLYYHSMGRAGYIIHTQCNATKFHSGALLVVLIPEHQLAYAGGTKANVGYAHTHPGEDGHEIRDRGKGSHEPDEDPFFNCNGTLFGNLTIFPHQIINLRTNNSSTIISPYINCQPMDNMLKHNNLTLLIVPLVNLRPAPNASPSVSITISVAPYKSEFSGAMETRFTVRAQGLPVRLPSGGQQFMTTEDEQSPNILPGYHSSKKIHIPGKITSVLHMARVDSFMPINNIDRHIGQVSIYNVTVSKRASGGDGLILSIPLDMSNSLFSTTLLGEVLNYFTNWSGSITLTFMCVCDSFSTGKFLIAYTPPGGALPTTRKQAMLGTHVIWDLGLQSSCTMVVPWISSGFYRNTKSDEHTEAGFVSLWHQTDFIATNITGQGAILVTCSGCPDISVRMLRDTPMMKQDDVLQNNDPIEQFVHDTLNEVIVVPNTQASGPQHTTKPSALSAMEIGASSTATPESTMETRYVVNDNTNEEAEIENFLGRSAIWTYLQLENGFKKWNINFQEQAHIRKKFELFTYLRFDMEVTIVTNNHGLMQTMYVPPGIKPPESKADTTWDSASNPSVFYQPKSGFPRFTIPFTGLASAYYMFYDGYSTTSREPGNTYGISPTNDMGTLCFRVLDGSDTAHVRVYVKPKHTTAWIPRPPRAVQYTHTYSTNYHFKTVHEGKNILKDRHFIVPRSNILGLQNVGPSDLCVHTKDAVYTCAHLTQPTDKTILLAYTADLQVDACDTEGPDNIPTCDCAVGCYYVKHLDRYFPITVTPHDWYEIQESPYYPKHIQYNILIGEGPCKPGDCGGKLLCRHGVIGIVTAGGEGHVAFTDLRPYSCLAQHQGVVSDYFTQLGGAFGEGFTHNIKEHFSNLSTSITDKLTSKVVKWLVRIISALTIMIRNSTDTATVLATLALLGCQSSPWNFLKNKICQWLDIPRPASRQGDSWIKKFTECCNAAKGLEWVAIKIGKFIDWLKEKLLPTVQRKKETLEQCKKLALYEEQCKGFSKSDAAAQQQLILEVSKLKKGLDELAPLYACENKRVSIIQKELQRMTAYHKTHRHEPVCCLIRGPPGCGKSLITSVIARGLASEAQIYSLPPDPKYFDGYDQQKVVIMDDIGQNPDGKDLSMFCQMVSTTEYVVPMASVEEKGRSFTSEYILASTNLDSLAPPTITIPDAIRRRFFIDVDLVIISKFRNPSGLLDTAKALQPCANCPKPACFKQCCPLLCGQAVVLQDRKSKASYPVNAIVQQLQHENSTRKKVKDNLTAIFQGLGDTTPPGFIVDLLSASKDPKVVEYCAEQGWIGKANSTVERDLNYVHYVLNCLGSLILILGTIYVLYKLMCFTQGAYSGLPNPVPKKPELRKATLQGPQHEFIRALVKRNCHILTTNRGEFNLLGIHDNCAVVPTHAECGDVVNIDGRDVKVLKQQILTNTDDVDTEITLLWLDQNEKFRDIRRFIPEHQQEWYNMHLATNVTKYPMLDVEVGDVVPYGQLNLSGNPTCRLMKYDYPTRPGQCGGVIMNTGNVVAIHVGGNGRVGYGAALLRKYFAVAQGEIIKKAQVKEAGLQTVNTPTKTKLQPSVFYHIFPGVKEPAPLHPNDPRLETDLDQAVMAKYKGNTTVEWNDYIQTAVDHYAAQLYTLDINPEPLSLEQAVYGIEHLEPLDLTTSAGYPYATMGIRKKDIINRIDKDTTKLQQMMDLYGIDLPYITYLKDELRSPEKIKRGKTRAIEAASINDTVQFRMIFGNLFSSFHANPGILTGSAVGCNPDIFWSQLYATLDGHLLAFDYTNYDGSLHPIWFKALGMVLTQLGFPGDLMSKLCKTTHIYKDQFYLVEGGMPSGICGTSIFNTMINNIIIRTIVLETYKSIDLDKLKIVAYGDDVIASYPYPLDSKFIAETAAKYGLTITPPDKSEQFQEVTWANVTFLKRSFQPDQRYKFLIHPVYSMSDVYESIRWTKDPKNTQDHVRSLCQLAWHSGREKYEEFLTKIRSCNVGKQLHLPPYQSLYTQWIDEFI</sequence>
<dbReference type="EC" id="3.4.22.28" evidence="63"/>
<dbReference type="EC" id="2.7.7.48" evidence="63"/>
<dbReference type="InterPro" id="IPR001676">
    <property type="entry name" value="Picornavirus_capsid"/>
</dbReference>
<dbReference type="GO" id="GO:0006508">
    <property type="term" value="P:proteolysis"/>
    <property type="evidence" value="ECO:0007669"/>
    <property type="project" value="UniProtKB-KW"/>
</dbReference>
<dbReference type="SUPFAM" id="SSF56672">
    <property type="entry name" value="DNA/RNA polymerases"/>
    <property type="match status" value="1"/>
</dbReference>
<evidence type="ECO:0000256" key="8">
    <source>
        <dbReference type="ARBA" id="ARBA00011647"/>
    </source>
</evidence>
<evidence type="ECO:0000256" key="15">
    <source>
        <dbReference type="ARBA" id="ARBA00022557"/>
    </source>
</evidence>
<keyword evidence="23 63" id="KW-0548">Nucleotidyltransferase</keyword>
<evidence type="ECO:0000256" key="45">
    <source>
        <dbReference type="ARBA" id="ARBA00023039"/>
    </source>
</evidence>
<evidence type="ECO:0000256" key="46">
    <source>
        <dbReference type="ARBA" id="ARBA00023050"/>
    </source>
</evidence>
<dbReference type="Gene3D" id="6.10.20.20">
    <property type="entry name" value="Poliovirus 3A protein-like"/>
    <property type="match status" value="1"/>
</dbReference>
<organism evidence="67">
    <name type="scientific">rhinovirus C12</name>
    <dbReference type="NCBI Taxonomy" id="1418064"/>
    <lineage>
        <taxon>Viruses</taxon>
        <taxon>Riboviria</taxon>
        <taxon>Orthornavirae</taxon>
        <taxon>Pisuviricota</taxon>
        <taxon>Pisoniviricetes</taxon>
        <taxon>Picornavirales</taxon>
        <taxon>Picornaviridae</taxon>
        <taxon>Ensavirinae</taxon>
        <taxon>Enterovirus</taxon>
        <taxon>Enterovirus cerhino</taxon>
        <taxon>Rhinovirus C</taxon>
    </lineage>
</organism>
<dbReference type="EMBL" id="MZ153259">
    <property type="protein sequence ID" value="QVG74577.1"/>
    <property type="molecule type" value="Genomic_RNA"/>
</dbReference>
<evidence type="ECO:0000259" key="65">
    <source>
        <dbReference type="PROSITE" id="PS51218"/>
    </source>
</evidence>
<dbReference type="EC" id="3.6.1.15" evidence="63"/>
<keyword evidence="19 63" id="KW-1162">Viral penetration into host cytoplasm</keyword>
<evidence type="ECO:0000256" key="11">
    <source>
        <dbReference type="ARBA" id="ARBA00022484"/>
    </source>
</evidence>
<keyword evidence="48 63" id="KW-0472">Membrane</keyword>
<evidence type="ECO:0000256" key="29">
    <source>
        <dbReference type="ARBA" id="ARBA00022771"/>
    </source>
</evidence>
<protein>
    <recommendedName>
        <fullName evidence="63">Genome polyprotein</fullName>
    </recommendedName>
    <component>
        <recommendedName>
            <fullName evidence="63">P3</fullName>
        </recommendedName>
    </component>
    <component>
        <recommendedName>
            <fullName evidence="63">Protein 3AB</fullName>
        </recommendedName>
    </component>
    <component>
        <recommendedName>
            <fullName evidence="63">P2</fullName>
        </recommendedName>
    </component>
    <component>
        <recommendedName>
            <fullName evidence="63">P1</fullName>
        </recommendedName>
    </component>
    <component>
        <recommendedName>
            <fullName evidence="63">Capsid protein VP0</fullName>
        </recommendedName>
        <alternativeName>
            <fullName evidence="63">VP4-VP2</fullName>
        </alternativeName>
    </component>
    <component>
        <recommendedName>
            <fullName evidence="63">Capsid protein VP4</fullName>
        </recommendedName>
        <alternativeName>
            <fullName evidence="63">P1A</fullName>
        </alternativeName>
        <alternativeName>
            <fullName evidence="63">Virion protein 4</fullName>
        </alternativeName>
    </component>
    <component>
        <recommendedName>
            <fullName evidence="63">Capsid protein VP2</fullName>
        </recommendedName>
        <alternativeName>
            <fullName evidence="63">P1B</fullName>
        </alternativeName>
        <alternativeName>
            <fullName evidence="63">Virion protein 2</fullName>
        </alternativeName>
    </component>
    <component>
        <recommendedName>
            <fullName evidence="63">Capsid protein VP3</fullName>
        </recommendedName>
        <alternativeName>
            <fullName evidence="63">P1C</fullName>
        </alternativeName>
        <alternativeName>
            <fullName evidence="63">Virion protein 3</fullName>
        </alternativeName>
    </component>
    <component>
        <recommendedName>
            <fullName evidence="63">Capsid protein VP1</fullName>
        </recommendedName>
        <alternativeName>
            <fullName evidence="63">P1D</fullName>
        </alternativeName>
        <alternativeName>
            <fullName evidence="63">Virion protein 1</fullName>
        </alternativeName>
    </component>
    <component>
        <recommendedName>
            <fullName evidence="63">Protease 2A</fullName>
            <shortName evidence="63">P2A</shortName>
            <ecNumber evidence="63">3.4.22.29</ecNumber>
        </recommendedName>
        <alternativeName>
            <fullName evidence="63">Picornain 2A</fullName>
        </alternativeName>
        <alternativeName>
            <fullName evidence="63">Protein 2A</fullName>
        </alternativeName>
    </component>
    <component>
        <recommendedName>
            <fullName evidence="63">Protein 2B</fullName>
            <shortName evidence="63">P2B</shortName>
        </recommendedName>
    </component>
    <component>
        <recommendedName>
            <fullName evidence="63">Protein 2C</fullName>
            <shortName evidence="63">P2C</shortName>
            <ecNumber evidence="63">3.6.1.15</ecNumber>
        </recommendedName>
    </component>
    <component>
        <recommendedName>
            <fullName evidence="63">Protein 3A</fullName>
            <shortName evidence="63">P3A</shortName>
        </recommendedName>
    </component>
    <component>
        <recommendedName>
            <fullName evidence="63">Viral protein genome-linked</fullName>
            <shortName evidence="63">VPg</shortName>
        </recommendedName>
        <alternativeName>
            <fullName evidence="63">Protein 3B</fullName>
            <shortName evidence="63">P3B</shortName>
        </alternativeName>
    </component>
    <component>
        <recommendedName>
            <fullName evidence="63">Protein 3CD</fullName>
            <ecNumber evidence="63">3.4.22.28</ecNumber>
        </recommendedName>
    </component>
    <component>
        <recommendedName>
            <fullName evidence="63">Protease 3C</fullName>
            <shortName evidence="63">P3C</shortName>
        </recommendedName>
    </component>
    <component>
        <recommendedName>
            <fullName evidence="63">RNA-directed RNA polymerase</fullName>
            <shortName evidence="63">RdRp</shortName>
            <ecNumber evidence="63">2.7.7.48</ecNumber>
        </recommendedName>
        <alternativeName>
            <fullName evidence="63">3D polymerase</fullName>
            <shortName evidence="63">3Dpol</shortName>
        </alternativeName>
        <alternativeName>
            <fullName evidence="63">Protein 3D</fullName>
            <shortName evidence="63">3D</shortName>
        </alternativeName>
    </component>
</protein>
<evidence type="ECO:0000256" key="60">
    <source>
        <dbReference type="ARBA" id="ARBA00046779"/>
    </source>
</evidence>
<comment type="function">
    <text evidence="63">Protein 3A: Localizes the viral replication complex to the surface of membranous vesicles. It inhibits host cell endoplasmic reticulum-to-Golgi apparatus transport and causes the disassembly of the Golgi complex, possibly through GBF1 interaction. This would result in depletion of MHC, trail receptors and IFN receptors at the host cell surface.</text>
</comment>
<evidence type="ECO:0000256" key="54">
    <source>
        <dbReference type="ARBA" id="ARBA00023288"/>
    </source>
</evidence>
<dbReference type="GO" id="GO:0052170">
    <property type="term" value="P:symbiont-mediated suppression of host innate immune response"/>
    <property type="evidence" value="ECO:0007669"/>
    <property type="project" value="UniProtKB-KW"/>
</dbReference>
<dbReference type="GO" id="GO:0003724">
    <property type="term" value="F:RNA helicase activity"/>
    <property type="evidence" value="ECO:0007669"/>
    <property type="project" value="InterPro"/>
</dbReference>
<comment type="function">
    <text evidence="63">Capsid protein VP3: Forms an icosahedral capsid of pseudo T=3 symmetry with capsid proteins VP2 and VP3. The capsid is 300 Angstroms in diameter, composed of 60 copies of each capsid protein and enclosing the viral positive strand RNA genome.</text>
</comment>
<dbReference type="Pfam" id="PF00548">
    <property type="entry name" value="Peptidase_C3"/>
    <property type="match status" value="1"/>
</dbReference>
<dbReference type="Pfam" id="PF22663">
    <property type="entry name" value="Rhv_5"/>
    <property type="match status" value="1"/>
</dbReference>
<keyword evidence="20 63" id="KW-1090">Inhibition of host innate immune response by virus</keyword>
<evidence type="ECO:0000256" key="44">
    <source>
        <dbReference type="ARBA" id="ARBA00022995"/>
    </source>
</evidence>
<comment type="catalytic activity">
    <reaction evidence="63">
        <text>RNA(n) + a ribonucleoside 5'-triphosphate = RNA(n+1) + diphosphate</text>
        <dbReference type="Rhea" id="RHEA:21248"/>
        <dbReference type="Rhea" id="RHEA-COMP:14527"/>
        <dbReference type="Rhea" id="RHEA-COMP:17342"/>
        <dbReference type="ChEBI" id="CHEBI:33019"/>
        <dbReference type="ChEBI" id="CHEBI:61557"/>
        <dbReference type="ChEBI" id="CHEBI:140395"/>
        <dbReference type="EC" id="2.7.7.48"/>
    </reaction>
</comment>
<dbReference type="GO" id="GO:0039694">
    <property type="term" value="P:viral RNA genome replication"/>
    <property type="evidence" value="ECO:0007669"/>
    <property type="project" value="InterPro"/>
</dbReference>
<keyword evidence="31 63" id="KW-1161">Viral attachment to host cell</keyword>
<evidence type="ECO:0000256" key="33">
    <source>
        <dbReference type="ARBA" id="ARBA00022807"/>
    </source>
</evidence>
<evidence type="ECO:0000256" key="23">
    <source>
        <dbReference type="ARBA" id="ARBA00022695"/>
    </source>
</evidence>